<dbReference type="Pfam" id="PF25053">
    <property type="entry name" value="DUF7791"/>
    <property type="match status" value="1"/>
</dbReference>
<proteinExistence type="predicted"/>
<feature type="domain" description="DUF7791" evidence="3">
    <location>
        <begin position="602"/>
        <end position="738"/>
    </location>
</feature>
<dbReference type="EMBL" id="LSBJ02000003">
    <property type="protein sequence ID" value="OAQ67992.1"/>
    <property type="molecule type" value="Genomic_DNA"/>
</dbReference>
<accession>A0A179FQX4</accession>
<dbReference type="InterPro" id="IPR027417">
    <property type="entry name" value="P-loop_NTPase"/>
</dbReference>
<sequence>MSGLEPLVALGVASNVMQIISFAGDCISACRRICESGSPEPCLDDYSKRLSDVSTNLRKRLSQTKGPLANDTKALIAVAEKCTDAAQALRIEIASLSAQQRHRGFGEAVLLAVKSRVRKNRLKRLEHSLDLARNTMESHLLVQMTKTIDSTSLLQHEAFENLDHELQHFVRQFVNGHKSLSELVVRERVSIKLHVSKETANVQDSVKAHVSGELEKSQETIARHMDNATGHMQDTLLCRLDSDTAYRLRKRLLGSLKYVGMNERTNSISEAYPKTFSWLFRSQESDSQAKGDQKLDQASVDDAVGSEIGKMDDSADVTPVSSAEEIGPNVSSWADFTDWLSSDQSMYWISGKPASGKSTLMNFILSHPDTLPLLRKWRPKVSLLSHFFWKAGGILQKNIKGMLCSLVYQIFDNDDNLANKYMMTIKGLQHKDSEVDWGIDELRRLLFDCLGRTDRSFCIFMDGLDEVEPEMSMFNVMRLIEQLHASNQVKICLSSRPEQVFENHFGRFPSLRLQDLTASDIKDYTIGTLHPGLRSHASLVASITTNAEGVFLWAVLAIDSLNKGFENGDSRDLLVKRLESMPSALTNLYRDMWSRLGEDQDLYRQYVSLYLQIILCQRTLLRVPQFRYDQFKGGMTALQLTVASCDVVRTSLFKKRATLGSIDVQNHCANTVRILKVACGGFLTVIQKDRGMRNLGHASYDALMPYMDMQVEFIHRTAYDFLITTEEGQDLQKTCHMSVDDKYTRIFEAYLAETPIWSWLFNNPPVWPKDRMWYIPIGLLDSFMEFLSEMRRELSEQALAWLLGTLQEYSDRGHLATARELALAHQTRQGMFWASVGTYGFAEYASSRLEETGPHDFCGLSMLLNACRHSLDCIANAEPGLPRRSEGCLRIIQNCLKSRIPPCSILDESKETSPWLCFLAHVLGSCTFKAELEELCMVPKPNILDIIRTFIETGADLDDTTRVVWNFHVDKAEMFMYISPLSTAFCEEATDLPSPFVVLEVNASSLIRAILRLMQKHVQITSCLGHEETPPKQKVVMFSAHISACDEIGRGPLLYAPGSPQDCELLLNLVTPWALKPYGPFKNVYETDEVTRPAATGINKVLNGLIPSSTLVGDMSHAANEWTREGLLSERFKWPYSKTKWHCCD</sequence>
<name>A0A179FQX4_METCM</name>
<organism evidence="4 5">
    <name type="scientific">Pochonia chlamydosporia 170</name>
    <dbReference type="NCBI Taxonomy" id="1380566"/>
    <lineage>
        <taxon>Eukaryota</taxon>
        <taxon>Fungi</taxon>
        <taxon>Dikarya</taxon>
        <taxon>Ascomycota</taxon>
        <taxon>Pezizomycotina</taxon>
        <taxon>Sordariomycetes</taxon>
        <taxon>Hypocreomycetidae</taxon>
        <taxon>Hypocreales</taxon>
        <taxon>Clavicipitaceae</taxon>
        <taxon>Pochonia</taxon>
    </lineage>
</organism>
<reference evidence="4 5" key="1">
    <citation type="journal article" date="2016" name="PLoS Pathog.">
        <title>Biosynthesis of antibiotic leucinostatins in bio-control fungus Purpureocillium lilacinum and their inhibition on phytophthora revealed by genome mining.</title>
        <authorList>
            <person name="Wang G."/>
            <person name="Liu Z."/>
            <person name="Lin R."/>
            <person name="Li E."/>
            <person name="Mao Z."/>
            <person name="Ling J."/>
            <person name="Yang Y."/>
            <person name="Yin W.B."/>
            <person name="Xie B."/>
        </authorList>
    </citation>
    <scope>NUCLEOTIDE SEQUENCE [LARGE SCALE GENOMIC DNA]</scope>
    <source>
        <strain evidence="4">170</strain>
    </source>
</reference>
<dbReference type="PANTHER" id="PTHR10039">
    <property type="entry name" value="AMELOGENIN"/>
    <property type="match status" value="1"/>
</dbReference>
<dbReference type="PANTHER" id="PTHR10039:SF5">
    <property type="entry name" value="NACHT DOMAIN-CONTAINING PROTEIN"/>
    <property type="match status" value="1"/>
</dbReference>
<dbReference type="InterPro" id="IPR056693">
    <property type="entry name" value="DUF7791"/>
</dbReference>
<dbReference type="Gene3D" id="3.40.50.300">
    <property type="entry name" value="P-loop containing nucleotide triphosphate hydrolases"/>
    <property type="match status" value="1"/>
</dbReference>
<dbReference type="KEGG" id="pchm:VFPPC_04308"/>
<dbReference type="GeneID" id="28847676"/>
<dbReference type="Pfam" id="PF24883">
    <property type="entry name" value="NPHP3_N"/>
    <property type="match status" value="1"/>
</dbReference>
<comment type="caution">
    <text evidence="4">The sequence shown here is derived from an EMBL/GenBank/DDBJ whole genome shotgun (WGS) entry which is preliminary data.</text>
</comment>
<evidence type="ECO:0000259" key="3">
    <source>
        <dbReference type="Pfam" id="PF25053"/>
    </source>
</evidence>
<dbReference type="AlphaFoldDB" id="A0A179FQX4"/>
<feature type="domain" description="Nephrocystin 3-like N-terminal" evidence="2">
    <location>
        <begin position="334"/>
        <end position="496"/>
    </location>
</feature>
<dbReference type="RefSeq" id="XP_018144842.1">
    <property type="nucleotide sequence ID" value="XM_018283682.1"/>
</dbReference>
<dbReference type="STRING" id="1380566.A0A179FQX4"/>
<dbReference type="OrthoDB" id="5086500at2759"/>
<dbReference type="Proteomes" id="UP000078397">
    <property type="component" value="Unassembled WGS sequence"/>
</dbReference>
<evidence type="ECO:0000313" key="4">
    <source>
        <dbReference type="EMBL" id="OAQ67992.1"/>
    </source>
</evidence>
<evidence type="ECO:0000256" key="1">
    <source>
        <dbReference type="ARBA" id="ARBA00022737"/>
    </source>
</evidence>
<keyword evidence="1" id="KW-0677">Repeat</keyword>
<keyword evidence="5" id="KW-1185">Reference proteome</keyword>
<gene>
    <name evidence="4" type="ORF">VFPPC_04308</name>
</gene>
<dbReference type="InterPro" id="IPR056884">
    <property type="entry name" value="NPHP3-like_N"/>
</dbReference>
<protein>
    <submittedName>
        <fullName evidence="4">NACHT domain-containing protein</fullName>
    </submittedName>
</protein>
<evidence type="ECO:0000313" key="5">
    <source>
        <dbReference type="Proteomes" id="UP000078397"/>
    </source>
</evidence>
<evidence type="ECO:0000259" key="2">
    <source>
        <dbReference type="Pfam" id="PF24883"/>
    </source>
</evidence>
<dbReference type="SUPFAM" id="SSF52540">
    <property type="entry name" value="P-loop containing nucleoside triphosphate hydrolases"/>
    <property type="match status" value="1"/>
</dbReference>